<feature type="compositionally biased region" description="Basic and acidic residues" evidence="2">
    <location>
        <begin position="425"/>
        <end position="465"/>
    </location>
</feature>
<sequence>IAEEKLVCLRQEYEVQQEDVARLTSLLHEAQHKKFSLLLSRLQSIDTFNKTLQKREKLWQALGKVQQDRKADESPEKALTLQLRRPSVEQQRSIQDLWAEITGTKALLATHASILTPHYSLSPSSSLHSGKKDRVPLGRLGDGLGACGGGVHTPAKRGVVRSSSVFRKTSENGSVFPATGSRLSSKTSSSSSSFNHEERGKKDGQSNPRKAPGSARERNPIPSTSLHSHDKEDLGKATNVPPPLAGRRRSLAVSLFVNEKTSEKDQQVQEERREERGLSEKDRAEENTIKKTKDSYGDGKKEVLKISQKDGSTPTTSSNCHETACLEKVKKREEDSHTSSSSFAGCLRQIARGEGLYEDEDEESEEGFSSDEEGDLFQTEEEEERDEENKESLGDKRERGRRRRRGGRGLSSRSTSSDRSSVSEANKKGEEREETEEERREKDETGYEDDRQSKSKKKGDNRDDEGLGASCRSLPSNWIDLLKAMVDEATILFQQQIHDKTDQVCDLSRSLEEERERRKDVLLQLSEQNALLKTLHEHQQMIHDQHTFALATIEQLHEDLNEEKERERRSDESWRREYLHLEITVKEMRSFMNVIQRYDPEGILSSLLLRFIHPLEKKTLNCHTDPSISFSLVSPSQSAPTQKIHEVSTDTSTQCIYTSSSASSSSSSSSLSKKDISSPSQKSSPSSTSFASPASHEKDNEAPRIRAVSSSSSHSSSRDKKGRDQEEEEKVREKMRFKEEEEEDHHEKSCIVRNLQSSSSPPPAHATAVSSLCDGKKPEEMQQERGNDLEKDHLQRHPVESCSVRTPEKKHEDIESSSQSSPHKTSVDPLLISPELPSSSYTPGVCTPPAPPTTPTTTFIPHALPPCGVHTPLPPPPSLPGNVLVNEQLAYLHQQQMKLKERERELQEQIEEFNLQILRQMSQCSSSSLEYLQPIGVTRGRDEERQRERMEELFSSSASSRSLHETSLLIDHTLQGVYNSNTVHPQHLAGHSLPDHLHAMNAINPSSSAFLSSLLPSSSSSSASSSLQPGASLHPIEGLV</sequence>
<proteinExistence type="predicted"/>
<evidence type="ECO:0000313" key="3">
    <source>
        <dbReference type="EMBL" id="PHJ26123.1"/>
    </source>
</evidence>
<feature type="compositionally biased region" description="Low complexity" evidence="2">
    <location>
        <begin position="1021"/>
        <end position="1033"/>
    </location>
</feature>
<feature type="non-terminal residue" evidence="3">
    <location>
        <position position="1"/>
    </location>
</feature>
<dbReference type="GeneID" id="94423471"/>
<feature type="compositionally biased region" description="Basic and acidic residues" evidence="2">
    <location>
        <begin position="195"/>
        <end position="204"/>
    </location>
</feature>
<feature type="compositionally biased region" description="Acidic residues" evidence="2">
    <location>
        <begin position="356"/>
        <end position="386"/>
    </location>
</feature>
<feature type="compositionally biased region" description="Low complexity" evidence="2">
    <location>
        <begin position="181"/>
        <end position="193"/>
    </location>
</feature>
<dbReference type="RefSeq" id="XP_067927768.1">
    <property type="nucleotide sequence ID" value="XM_068060260.1"/>
</dbReference>
<evidence type="ECO:0000256" key="2">
    <source>
        <dbReference type="SAM" id="MobiDB-lite"/>
    </source>
</evidence>
<feature type="compositionally biased region" description="Low complexity" evidence="2">
    <location>
        <begin position="659"/>
        <end position="694"/>
    </location>
</feature>
<comment type="caution">
    <text evidence="3">The sequence shown here is derived from an EMBL/GenBank/DDBJ whole genome shotgun (WGS) entry which is preliminary data.</text>
</comment>
<feature type="compositionally biased region" description="Basic and acidic residues" evidence="2">
    <location>
        <begin position="324"/>
        <end position="337"/>
    </location>
</feature>
<dbReference type="OrthoDB" id="332605at2759"/>
<feature type="compositionally biased region" description="Basic and acidic residues" evidence="2">
    <location>
        <begin position="716"/>
        <end position="750"/>
    </location>
</feature>
<organism evidence="3 4">
    <name type="scientific">Cystoisospora suis</name>
    <dbReference type="NCBI Taxonomy" id="483139"/>
    <lineage>
        <taxon>Eukaryota</taxon>
        <taxon>Sar</taxon>
        <taxon>Alveolata</taxon>
        <taxon>Apicomplexa</taxon>
        <taxon>Conoidasida</taxon>
        <taxon>Coccidia</taxon>
        <taxon>Eucoccidiorida</taxon>
        <taxon>Eimeriorina</taxon>
        <taxon>Sarcocystidae</taxon>
        <taxon>Cystoisospora</taxon>
    </lineage>
</organism>
<evidence type="ECO:0000256" key="1">
    <source>
        <dbReference type="SAM" id="Coils"/>
    </source>
</evidence>
<feature type="region of interest" description="Disordered" evidence="2">
    <location>
        <begin position="1021"/>
        <end position="1040"/>
    </location>
</feature>
<feature type="compositionally biased region" description="Polar residues" evidence="2">
    <location>
        <begin position="649"/>
        <end position="658"/>
    </location>
</feature>
<feature type="compositionally biased region" description="Basic and acidic residues" evidence="2">
    <location>
        <begin position="695"/>
        <end position="704"/>
    </location>
</feature>
<feature type="compositionally biased region" description="Basic and acidic residues" evidence="2">
    <location>
        <begin position="260"/>
        <end position="308"/>
    </location>
</feature>
<keyword evidence="4" id="KW-1185">Reference proteome</keyword>
<dbReference type="EMBL" id="MIGC01000015">
    <property type="protein sequence ID" value="PHJ26123.1"/>
    <property type="molecule type" value="Genomic_DNA"/>
</dbReference>
<reference evidence="3 4" key="1">
    <citation type="journal article" date="2017" name="Int. J. Parasitol.">
        <title>The genome of the protozoan parasite Cystoisospora suis and a reverse vaccinology approach to identify vaccine candidates.</title>
        <authorList>
            <person name="Palmieri N."/>
            <person name="Shrestha A."/>
            <person name="Ruttkowski B."/>
            <person name="Beck T."/>
            <person name="Vogl C."/>
            <person name="Tomley F."/>
            <person name="Blake D.P."/>
            <person name="Joachim A."/>
        </authorList>
    </citation>
    <scope>NUCLEOTIDE SEQUENCE [LARGE SCALE GENOMIC DNA]</scope>
    <source>
        <strain evidence="3 4">Wien I</strain>
    </source>
</reference>
<feature type="compositionally biased region" description="Polar residues" evidence="2">
    <location>
        <begin position="309"/>
        <end position="321"/>
    </location>
</feature>
<keyword evidence="1" id="KW-0175">Coiled coil</keyword>
<gene>
    <name evidence="3" type="ORF">CSUI_000025</name>
</gene>
<feature type="compositionally biased region" description="Low complexity" evidence="2">
    <location>
        <begin position="829"/>
        <end position="845"/>
    </location>
</feature>
<dbReference type="AlphaFoldDB" id="A0A2C6LIU7"/>
<protein>
    <submittedName>
        <fullName evidence="3">Uncharacterized protein</fullName>
    </submittedName>
</protein>
<feature type="region of interest" description="Disordered" evidence="2">
    <location>
        <begin position="171"/>
        <end position="471"/>
    </location>
</feature>
<feature type="coiled-coil region" evidence="1">
    <location>
        <begin position="892"/>
        <end position="923"/>
    </location>
</feature>
<dbReference type="Proteomes" id="UP000221165">
    <property type="component" value="Unassembled WGS sequence"/>
</dbReference>
<accession>A0A2C6LIU7</accession>
<feature type="compositionally biased region" description="Low complexity" evidence="2">
    <location>
        <begin position="410"/>
        <end position="423"/>
    </location>
</feature>
<feature type="non-terminal residue" evidence="3">
    <location>
        <position position="1040"/>
    </location>
</feature>
<feature type="coiled-coil region" evidence="1">
    <location>
        <begin position="511"/>
        <end position="577"/>
    </location>
</feature>
<feature type="compositionally biased region" description="Basic and acidic residues" evidence="2">
    <location>
        <begin position="774"/>
        <end position="799"/>
    </location>
</feature>
<name>A0A2C6LIU7_9APIC</name>
<feature type="compositionally biased region" description="Polar residues" evidence="2">
    <location>
        <begin position="632"/>
        <end position="641"/>
    </location>
</feature>
<dbReference type="VEuPathDB" id="ToxoDB:CSUI_000025"/>
<feature type="region of interest" description="Disordered" evidence="2">
    <location>
        <begin position="632"/>
        <end position="854"/>
    </location>
</feature>
<feature type="compositionally biased region" description="Basic and acidic residues" evidence="2">
    <location>
        <begin position="387"/>
        <end position="398"/>
    </location>
</feature>
<evidence type="ECO:0000313" key="4">
    <source>
        <dbReference type="Proteomes" id="UP000221165"/>
    </source>
</evidence>